<sequence length="327" mass="38487">MSLQALLWLISALMCTVWIIPRLASYKVSKSCGFFYSITESLIEDVETIVFLKLSSLEEAINCFEQHNQPNPISIALESNLLLLHQRNFQMKNRVSMDFQKYTLLSRLCSGICYLLEYKRFKYSFKRLAKKSSLKAGCSCKLSQCEFNRIMAADRTFNRNIQICFKKIRSFVSECAIKYLIILIFLRAITSLTHKFSLYVESPNTVKLNLSETWSKTVLFLVFFIFCLQWKFILKWPFINIASLNKFEFMDNSMLIYKYPYPEKNNQLIEQKHTEAFNLEKRKESMKAFLEGLSGIRSKEEVKKDFTFEKVSLKTYIMDNESPYLNN</sequence>
<gene>
    <name evidence="2" type="ORF">SOMG_01531</name>
</gene>
<feature type="transmembrane region" description="Helical" evidence="1">
    <location>
        <begin position="176"/>
        <end position="194"/>
    </location>
</feature>
<protein>
    <submittedName>
        <fullName evidence="2">Uncharacterized protein</fullName>
    </submittedName>
</protein>
<dbReference type="GeneID" id="80875013"/>
<dbReference type="EMBL" id="CP115611">
    <property type="protein sequence ID" value="WBW70714.1"/>
    <property type="molecule type" value="Genomic_DNA"/>
</dbReference>
<evidence type="ECO:0000313" key="2">
    <source>
        <dbReference type="EMBL" id="WBW70714.1"/>
    </source>
</evidence>
<dbReference type="AlphaFoldDB" id="A0AAF0AUE0"/>
<keyword evidence="1" id="KW-1133">Transmembrane helix</keyword>
<evidence type="ECO:0000313" key="3">
    <source>
        <dbReference type="Proteomes" id="UP001212411"/>
    </source>
</evidence>
<reference evidence="2 3" key="1">
    <citation type="journal article" date="2023" name="G3 (Bethesda)">
        <title>A high-quality reference genome for the fission yeast Schizosaccharomyces osmophilus.</title>
        <authorList>
            <person name="Jia G.S."/>
            <person name="Zhang W.C."/>
            <person name="Liang Y."/>
            <person name="Liu X.H."/>
            <person name="Rhind N."/>
            <person name="Pidoux A."/>
            <person name="Brysch-Herzberg M."/>
            <person name="Du L.L."/>
        </authorList>
    </citation>
    <scope>NUCLEOTIDE SEQUENCE [LARGE SCALE GENOMIC DNA]</scope>
    <source>
        <strain evidence="2 3">CBS 15793</strain>
    </source>
</reference>
<accession>A0AAF0AUE0</accession>
<name>A0AAF0AUE0_9SCHI</name>
<dbReference type="Proteomes" id="UP001212411">
    <property type="component" value="Chromosome 1"/>
</dbReference>
<feature type="transmembrane region" description="Helical" evidence="1">
    <location>
        <begin position="214"/>
        <end position="234"/>
    </location>
</feature>
<proteinExistence type="predicted"/>
<dbReference type="RefSeq" id="XP_056034957.1">
    <property type="nucleotide sequence ID" value="XM_056180324.1"/>
</dbReference>
<organism evidence="2 3">
    <name type="scientific">Schizosaccharomyces osmophilus</name>
    <dbReference type="NCBI Taxonomy" id="2545709"/>
    <lineage>
        <taxon>Eukaryota</taxon>
        <taxon>Fungi</taxon>
        <taxon>Dikarya</taxon>
        <taxon>Ascomycota</taxon>
        <taxon>Taphrinomycotina</taxon>
        <taxon>Schizosaccharomycetes</taxon>
        <taxon>Schizosaccharomycetales</taxon>
        <taxon>Schizosaccharomycetaceae</taxon>
        <taxon>Schizosaccharomyces</taxon>
    </lineage>
</organism>
<keyword evidence="3" id="KW-1185">Reference proteome</keyword>
<evidence type="ECO:0000256" key="1">
    <source>
        <dbReference type="SAM" id="Phobius"/>
    </source>
</evidence>
<dbReference type="KEGG" id="som:SOMG_01531"/>
<keyword evidence="1" id="KW-0472">Membrane</keyword>
<keyword evidence="1" id="KW-0812">Transmembrane</keyword>
<feature type="transmembrane region" description="Helical" evidence="1">
    <location>
        <begin position="6"/>
        <end position="24"/>
    </location>
</feature>